<evidence type="ECO:0000313" key="4">
    <source>
        <dbReference type="EMBL" id="KVH09203.1"/>
    </source>
</evidence>
<dbReference type="AlphaFoldDB" id="A0A118IDY3"/>
<sequence length="258" mass="27652">MNYSKAGCEDTCGNVTIPYPFGIGAKCSINEWFVVDCNSSTPYLPALNHLEVLAVNLENQTVTLYVPTIYDCQNQLLNRSHISSIILGSSPFLISKSQKKFVVEGCANAFISDDKGSVVAGCSNSCRNDTVSEGNNCYGIKCCTATLPHHLKSYSMNLTGLGGEGACGSAFLVDENSYVEGSFLGQSIASDNCSVPLSLLWMLTDSDDLHQSSCCDPGGDRISSPVDLGNGTSVDSRICYKYRNYEGNPYLPFGCNGT</sequence>
<dbReference type="Gramene" id="KVH09203">
    <property type="protein sequence ID" value="KVH09203"/>
    <property type="gene ID" value="Ccrd_025961"/>
</dbReference>
<keyword evidence="2" id="KW-0732">Signal</keyword>
<dbReference type="PANTHER" id="PTHR33491">
    <property type="entry name" value="OSJNBA0016N04.9 PROTEIN"/>
    <property type="match status" value="1"/>
</dbReference>
<dbReference type="InterPro" id="IPR025287">
    <property type="entry name" value="WAK_GUB"/>
</dbReference>
<protein>
    <submittedName>
        <fullName evidence="4">Wall-associated receptor kinase galacturonan-binding domain-containing protein</fullName>
    </submittedName>
</protein>
<keyword evidence="5" id="KW-1185">Reference proteome</keyword>
<evidence type="ECO:0000313" key="5">
    <source>
        <dbReference type="Proteomes" id="UP000243975"/>
    </source>
</evidence>
<dbReference type="STRING" id="59895.A0A118IDY3"/>
<dbReference type="GO" id="GO:0030247">
    <property type="term" value="F:polysaccharide binding"/>
    <property type="evidence" value="ECO:0007669"/>
    <property type="project" value="InterPro"/>
</dbReference>
<keyword evidence="4" id="KW-0418">Kinase</keyword>
<feature type="domain" description="Wall-associated receptor kinase galacturonan-binding" evidence="3">
    <location>
        <begin position="8"/>
        <end position="65"/>
    </location>
</feature>
<proteinExistence type="predicted"/>
<dbReference type="GO" id="GO:0016020">
    <property type="term" value="C:membrane"/>
    <property type="evidence" value="ECO:0007669"/>
    <property type="project" value="UniProtKB-SubCell"/>
</dbReference>
<organism evidence="4 5">
    <name type="scientific">Cynara cardunculus var. scolymus</name>
    <name type="common">Globe artichoke</name>
    <name type="synonym">Cynara scolymus</name>
    <dbReference type="NCBI Taxonomy" id="59895"/>
    <lineage>
        <taxon>Eukaryota</taxon>
        <taxon>Viridiplantae</taxon>
        <taxon>Streptophyta</taxon>
        <taxon>Embryophyta</taxon>
        <taxon>Tracheophyta</taxon>
        <taxon>Spermatophyta</taxon>
        <taxon>Magnoliopsida</taxon>
        <taxon>eudicotyledons</taxon>
        <taxon>Gunneridae</taxon>
        <taxon>Pentapetalae</taxon>
        <taxon>asterids</taxon>
        <taxon>campanulids</taxon>
        <taxon>Asterales</taxon>
        <taxon>Asteraceae</taxon>
        <taxon>Carduoideae</taxon>
        <taxon>Cardueae</taxon>
        <taxon>Carduinae</taxon>
        <taxon>Cynara</taxon>
    </lineage>
</organism>
<name>A0A118IDY3_CYNCS</name>
<gene>
    <name evidence="4" type="ORF">Ccrd_025961</name>
</gene>
<comment type="caution">
    <text evidence="4">The sequence shown here is derived from an EMBL/GenBank/DDBJ whole genome shotgun (WGS) entry which is preliminary data.</text>
</comment>
<keyword evidence="4" id="KW-0808">Transferase</keyword>
<dbReference type="Proteomes" id="UP000243975">
    <property type="component" value="Unassembled WGS sequence"/>
</dbReference>
<dbReference type="EMBL" id="LEKV01007186">
    <property type="protein sequence ID" value="KVH09203.1"/>
    <property type="molecule type" value="Genomic_DNA"/>
</dbReference>
<keyword evidence="4" id="KW-0675">Receptor</keyword>
<evidence type="ECO:0000259" key="3">
    <source>
        <dbReference type="Pfam" id="PF13947"/>
    </source>
</evidence>
<dbReference type="Pfam" id="PF13947">
    <property type="entry name" value="GUB_WAK_bind"/>
    <property type="match status" value="1"/>
</dbReference>
<evidence type="ECO:0000256" key="2">
    <source>
        <dbReference type="ARBA" id="ARBA00022729"/>
    </source>
</evidence>
<accession>A0A118IDY3</accession>
<dbReference type="OMA" id="NESSHEC"/>
<reference evidence="4 5" key="1">
    <citation type="journal article" date="2016" name="Sci. Rep.">
        <title>The genome sequence of the outbreeding globe artichoke constructed de novo incorporating a phase-aware low-pass sequencing strategy of F1 progeny.</title>
        <authorList>
            <person name="Scaglione D."/>
            <person name="Reyes-Chin-Wo S."/>
            <person name="Acquadro A."/>
            <person name="Froenicke L."/>
            <person name="Portis E."/>
            <person name="Beitel C."/>
            <person name="Tirone M."/>
            <person name="Mauro R."/>
            <person name="Lo Monaco A."/>
            <person name="Mauromicale G."/>
            <person name="Faccioli P."/>
            <person name="Cattivelli L."/>
            <person name="Rieseberg L."/>
            <person name="Michelmore R."/>
            <person name="Lanteri S."/>
        </authorList>
    </citation>
    <scope>NUCLEOTIDE SEQUENCE [LARGE SCALE GENOMIC DNA]</scope>
    <source>
        <strain evidence="4">2C</strain>
    </source>
</reference>
<evidence type="ECO:0000256" key="1">
    <source>
        <dbReference type="ARBA" id="ARBA00004167"/>
    </source>
</evidence>
<comment type="subcellular location">
    <subcellularLocation>
        <location evidence="1">Membrane</location>
        <topology evidence="1">Single-pass membrane protein</topology>
    </subcellularLocation>
</comment>
<dbReference type="GO" id="GO:0016301">
    <property type="term" value="F:kinase activity"/>
    <property type="evidence" value="ECO:0007669"/>
    <property type="project" value="UniProtKB-KW"/>
</dbReference>